<comment type="caution">
    <text evidence="2">The sequence shown here is derived from an EMBL/GenBank/DDBJ whole genome shotgun (WGS) entry which is preliminary data.</text>
</comment>
<reference evidence="2 3" key="1">
    <citation type="submission" date="2023-08" db="EMBL/GenBank/DDBJ databases">
        <title>Black Yeasts Isolated from many extreme environments.</title>
        <authorList>
            <person name="Coleine C."/>
            <person name="Stajich J.E."/>
            <person name="Selbmann L."/>
        </authorList>
    </citation>
    <scope>NUCLEOTIDE SEQUENCE [LARGE SCALE GENOMIC DNA]</scope>
    <source>
        <strain evidence="2 3">CCFEE 5935</strain>
    </source>
</reference>
<feature type="compositionally biased region" description="Low complexity" evidence="1">
    <location>
        <begin position="291"/>
        <end position="300"/>
    </location>
</feature>
<gene>
    <name evidence="2" type="ORF">LTR77_007570</name>
</gene>
<feature type="compositionally biased region" description="Basic and acidic residues" evidence="1">
    <location>
        <begin position="31"/>
        <end position="41"/>
    </location>
</feature>
<evidence type="ECO:0000256" key="1">
    <source>
        <dbReference type="SAM" id="MobiDB-lite"/>
    </source>
</evidence>
<sequence>MVETASKLRTSPCRNHTAHSTSLRTSSGDMAEDRRQHHLEDNREDDMVETMAEYMAAKEAEKATGNGFDFEEHGMQLITHPSYGATDAATIGTNAFMAESSLVPLEPTSASNTLQRMRANNNLPLPRRIQLPPAQHARTEDGTNALEYCTLEEIIAVNSVMYAGSYIGRLDSPQQSHEAKSRVAIWQNAPRLDAHYQPANTTFQPGLHNSQFAPLDSDVVAIAPFSPSTLPWQHPPQQSFPTQPTPVHNGTIALPQSIPQSSPSPQCRPQKKRADRLTPLPRYPESDPSHASHPSHPANALLTSTYRPAGHKPVSVDPYLSKPYATEIACIIRLFNHSEYHSHYRDTNAALRTFACMMWGIEDWKIWMGETPMPDVKEGRDSEGAALRRLEGLIARLRGVSRCHAVILEECTGREDWRVRLGVLRE</sequence>
<keyword evidence="3" id="KW-1185">Reference proteome</keyword>
<feature type="compositionally biased region" description="Low complexity" evidence="1">
    <location>
        <begin position="235"/>
        <end position="246"/>
    </location>
</feature>
<protein>
    <submittedName>
        <fullName evidence="2">Uncharacterized protein</fullName>
    </submittedName>
</protein>
<dbReference type="EMBL" id="JAVRRT010000012">
    <property type="protein sequence ID" value="KAK5166841.1"/>
    <property type="molecule type" value="Genomic_DNA"/>
</dbReference>
<proteinExistence type="predicted"/>
<dbReference type="RefSeq" id="XP_064656649.1">
    <property type="nucleotide sequence ID" value="XM_064804807.1"/>
</dbReference>
<evidence type="ECO:0000313" key="3">
    <source>
        <dbReference type="Proteomes" id="UP001337655"/>
    </source>
</evidence>
<feature type="region of interest" description="Disordered" evidence="1">
    <location>
        <begin position="1"/>
        <end position="43"/>
    </location>
</feature>
<name>A0AAV9P2F0_9PEZI</name>
<organism evidence="2 3">
    <name type="scientific">Saxophila tyrrhenica</name>
    <dbReference type="NCBI Taxonomy" id="1690608"/>
    <lineage>
        <taxon>Eukaryota</taxon>
        <taxon>Fungi</taxon>
        <taxon>Dikarya</taxon>
        <taxon>Ascomycota</taxon>
        <taxon>Pezizomycotina</taxon>
        <taxon>Dothideomycetes</taxon>
        <taxon>Dothideomycetidae</taxon>
        <taxon>Mycosphaerellales</taxon>
        <taxon>Extremaceae</taxon>
        <taxon>Saxophila</taxon>
    </lineage>
</organism>
<feature type="compositionally biased region" description="Low complexity" evidence="1">
    <location>
        <begin position="255"/>
        <end position="268"/>
    </location>
</feature>
<evidence type="ECO:0000313" key="2">
    <source>
        <dbReference type="EMBL" id="KAK5166841.1"/>
    </source>
</evidence>
<feature type="compositionally biased region" description="Polar residues" evidence="1">
    <location>
        <begin position="7"/>
        <end position="28"/>
    </location>
</feature>
<accession>A0AAV9P2F0</accession>
<dbReference type="Proteomes" id="UP001337655">
    <property type="component" value="Unassembled WGS sequence"/>
</dbReference>
<dbReference type="GeneID" id="89928906"/>
<dbReference type="AlphaFoldDB" id="A0AAV9P2F0"/>
<feature type="region of interest" description="Disordered" evidence="1">
    <location>
        <begin position="228"/>
        <end position="303"/>
    </location>
</feature>